<dbReference type="STRING" id="299467.A0A443SE39"/>
<protein>
    <submittedName>
        <fullName evidence="1">Putative palmitoyltransferase ZDHHC24-like protein</fullName>
    </submittedName>
</protein>
<comment type="caution">
    <text evidence="1">The sequence shown here is derived from an EMBL/GenBank/DDBJ whole genome shotgun (WGS) entry which is preliminary data.</text>
</comment>
<name>A0A443SE39_9ACAR</name>
<dbReference type="GO" id="GO:0016740">
    <property type="term" value="F:transferase activity"/>
    <property type="evidence" value="ECO:0007669"/>
    <property type="project" value="UniProtKB-KW"/>
</dbReference>
<organism evidence="1 2">
    <name type="scientific">Leptotrombidium deliense</name>
    <dbReference type="NCBI Taxonomy" id="299467"/>
    <lineage>
        <taxon>Eukaryota</taxon>
        <taxon>Metazoa</taxon>
        <taxon>Ecdysozoa</taxon>
        <taxon>Arthropoda</taxon>
        <taxon>Chelicerata</taxon>
        <taxon>Arachnida</taxon>
        <taxon>Acari</taxon>
        <taxon>Acariformes</taxon>
        <taxon>Trombidiformes</taxon>
        <taxon>Prostigmata</taxon>
        <taxon>Anystina</taxon>
        <taxon>Parasitengona</taxon>
        <taxon>Trombiculoidea</taxon>
        <taxon>Trombiculidae</taxon>
        <taxon>Leptotrombidium</taxon>
    </lineage>
</organism>
<reference evidence="1 2" key="1">
    <citation type="journal article" date="2018" name="Gigascience">
        <title>Genomes of trombidid mites reveal novel predicted allergens and laterally-transferred genes associated with secondary metabolism.</title>
        <authorList>
            <person name="Dong X."/>
            <person name="Chaisiri K."/>
            <person name="Xia D."/>
            <person name="Armstrong S.D."/>
            <person name="Fang Y."/>
            <person name="Donnelly M.J."/>
            <person name="Kadowaki T."/>
            <person name="McGarry J.W."/>
            <person name="Darby A.C."/>
            <person name="Makepeace B.L."/>
        </authorList>
    </citation>
    <scope>NUCLEOTIDE SEQUENCE [LARGE SCALE GENOMIC DNA]</scope>
    <source>
        <strain evidence="1">UoL-UT</strain>
    </source>
</reference>
<proteinExistence type="predicted"/>
<keyword evidence="1" id="KW-0808">Transferase</keyword>
<dbReference type="EMBL" id="NCKV01003394">
    <property type="protein sequence ID" value="RWS25772.1"/>
    <property type="molecule type" value="Genomic_DNA"/>
</dbReference>
<dbReference type="OrthoDB" id="302728at2759"/>
<gene>
    <name evidence="1" type="ORF">B4U80_07650</name>
</gene>
<dbReference type="AlphaFoldDB" id="A0A443SE39"/>
<dbReference type="VEuPathDB" id="VectorBase:LDEU006268"/>
<dbReference type="Proteomes" id="UP000288716">
    <property type="component" value="Unassembled WGS sequence"/>
</dbReference>
<sequence length="71" mass="8294">MAYHGSLLIRNQTVFEKNKAIHKYDLYDWKVNVKESLGDNWYLVWISPLIASQMPRNGLYDGKLTKSYGIT</sequence>
<evidence type="ECO:0000313" key="1">
    <source>
        <dbReference type="EMBL" id="RWS25772.1"/>
    </source>
</evidence>
<evidence type="ECO:0000313" key="2">
    <source>
        <dbReference type="Proteomes" id="UP000288716"/>
    </source>
</evidence>
<accession>A0A443SE39</accession>
<keyword evidence="2" id="KW-1185">Reference proteome</keyword>